<accession>A0A327ZC91</accession>
<dbReference type="Pfam" id="PF01740">
    <property type="entry name" value="STAS"/>
    <property type="match status" value="1"/>
</dbReference>
<evidence type="ECO:0000256" key="2">
    <source>
        <dbReference type="RuleBase" id="RU003749"/>
    </source>
</evidence>
<dbReference type="InterPro" id="IPR036513">
    <property type="entry name" value="STAS_dom_sf"/>
</dbReference>
<dbReference type="RefSeq" id="WP_181557900.1">
    <property type="nucleotide sequence ID" value="NZ_JACHWI010000006.1"/>
</dbReference>
<evidence type="ECO:0000313" key="5">
    <source>
        <dbReference type="Proteomes" id="UP000249341"/>
    </source>
</evidence>
<dbReference type="Proteomes" id="UP000249341">
    <property type="component" value="Unassembled WGS sequence"/>
</dbReference>
<evidence type="ECO:0000256" key="1">
    <source>
        <dbReference type="ARBA" id="ARBA00009013"/>
    </source>
</evidence>
<dbReference type="SUPFAM" id="SSF52091">
    <property type="entry name" value="SpoIIaa-like"/>
    <property type="match status" value="1"/>
</dbReference>
<evidence type="ECO:0000313" key="4">
    <source>
        <dbReference type="EMBL" id="RAK35719.1"/>
    </source>
</evidence>
<proteinExistence type="inferred from homology"/>
<comment type="caution">
    <text evidence="4">The sequence shown here is derived from an EMBL/GenBank/DDBJ whole genome shotgun (WGS) entry which is preliminary data.</text>
</comment>
<dbReference type="NCBIfam" id="TIGR00377">
    <property type="entry name" value="ant_ant_sig"/>
    <property type="match status" value="1"/>
</dbReference>
<dbReference type="AlphaFoldDB" id="A0A327ZC91"/>
<evidence type="ECO:0000259" key="3">
    <source>
        <dbReference type="PROSITE" id="PS50801"/>
    </source>
</evidence>
<feature type="domain" description="STAS" evidence="3">
    <location>
        <begin position="27"/>
        <end position="120"/>
    </location>
</feature>
<dbReference type="EMBL" id="QLMJ01000009">
    <property type="protein sequence ID" value="RAK35719.1"/>
    <property type="molecule type" value="Genomic_DNA"/>
</dbReference>
<organism evidence="4 5">
    <name type="scientific">Actinoplanes lutulentus</name>
    <dbReference type="NCBI Taxonomy" id="1287878"/>
    <lineage>
        <taxon>Bacteria</taxon>
        <taxon>Bacillati</taxon>
        <taxon>Actinomycetota</taxon>
        <taxon>Actinomycetes</taxon>
        <taxon>Micromonosporales</taxon>
        <taxon>Micromonosporaceae</taxon>
        <taxon>Actinoplanes</taxon>
    </lineage>
</organism>
<dbReference type="InterPro" id="IPR002645">
    <property type="entry name" value="STAS_dom"/>
</dbReference>
<sequence length="120" mass="13171">MSSVDLPDCCPRAEIELEVTGQTATSVTVAVRGEIDMDNGEHMRHTLLTMLSSTPETLVVDMGGVLFLGSVGLRVLVECHTVSQEQGRHLVLDNVRSWEQRVIEMAGLGELFDMRTSEQA</sequence>
<reference evidence="4 5" key="1">
    <citation type="submission" date="2018-06" db="EMBL/GenBank/DDBJ databases">
        <title>Genomic Encyclopedia of Type Strains, Phase III (KMG-III): the genomes of soil and plant-associated and newly described type strains.</title>
        <authorList>
            <person name="Whitman W."/>
        </authorList>
    </citation>
    <scope>NUCLEOTIDE SEQUENCE [LARGE SCALE GENOMIC DNA]</scope>
    <source>
        <strain evidence="4 5">CGMCC 4.7090</strain>
    </source>
</reference>
<dbReference type="PROSITE" id="PS50801">
    <property type="entry name" value="STAS"/>
    <property type="match status" value="1"/>
</dbReference>
<dbReference type="InterPro" id="IPR003658">
    <property type="entry name" value="Anti-sigma_ant"/>
</dbReference>
<dbReference type="CDD" id="cd07043">
    <property type="entry name" value="STAS_anti-anti-sigma_factors"/>
    <property type="match status" value="1"/>
</dbReference>
<gene>
    <name evidence="4" type="ORF">B0I29_109193</name>
</gene>
<dbReference type="PANTHER" id="PTHR33495">
    <property type="entry name" value="ANTI-SIGMA FACTOR ANTAGONIST TM_1081-RELATED-RELATED"/>
    <property type="match status" value="1"/>
</dbReference>
<name>A0A327ZC91_9ACTN</name>
<keyword evidence="5" id="KW-1185">Reference proteome</keyword>
<comment type="similarity">
    <text evidence="1 2">Belongs to the anti-sigma-factor antagonist family.</text>
</comment>
<dbReference type="Gene3D" id="3.30.750.24">
    <property type="entry name" value="STAS domain"/>
    <property type="match status" value="1"/>
</dbReference>
<dbReference type="GO" id="GO:0043856">
    <property type="term" value="F:anti-sigma factor antagonist activity"/>
    <property type="evidence" value="ECO:0007669"/>
    <property type="project" value="InterPro"/>
</dbReference>
<dbReference type="PANTHER" id="PTHR33495:SF2">
    <property type="entry name" value="ANTI-SIGMA FACTOR ANTAGONIST TM_1081-RELATED"/>
    <property type="match status" value="1"/>
</dbReference>
<protein>
    <recommendedName>
        <fullName evidence="2">Anti-sigma factor antagonist</fullName>
    </recommendedName>
</protein>